<sequence>MPPLIEFFRSFNTQHVFSGMEVCYRGMADAFANVVMLLVAAGVFAQGLSTIGFIQSLISIATSFGSASIILMLVLVVLTMLAAMTTGSGNAPFYAFVEMIPKLAHSSGINPAYLTIPMLQAPTLGAPFPRFPGWW</sequence>
<dbReference type="InterPro" id="IPR018385">
    <property type="entry name" value="C4_dicarb_anaerob_car-like"/>
</dbReference>
<protein>
    <submittedName>
        <fullName evidence="9">Cryptic C4-dicarboxylate transporter DcuD</fullName>
    </submittedName>
</protein>
<reference evidence="9 10" key="1">
    <citation type="submission" date="2018-06" db="EMBL/GenBank/DDBJ databases">
        <authorList>
            <consortium name="Pathogen Informatics"/>
            <person name="Doyle S."/>
        </authorList>
    </citation>
    <scope>NUCLEOTIDE SEQUENCE [LARGE SCALE GENOMIC DNA]</scope>
    <source>
        <strain evidence="9 10">NCTC12120</strain>
    </source>
</reference>
<evidence type="ECO:0000256" key="5">
    <source>
        <dbReference type="ARBA" id="ARBA00022692"/>
    </source>
</evidence>
<comment type="similarity">
    <text evidence="2">Belongs to the DcuC/DcuD transporter (TC 2.A.61) family.</text>
</comment>
<evidence type="ECO:0000256" key="6">
    <source>
        <dbReference type="ARBA" id="ARBA00022989"/>
    </source>
</evidence>
<dbReference type="InterPro" id="IPR004669">
    <property type="entry name" value="C4_dicarb_anaerob_car"/>
</dbReference>
<dbReference type="Pfam" id="PF03606">
    <property type="entry name" value="DcuC"/>
    <property type="match status" value="1"/>
</dbReference>
<dbReference type="NCBIfam" id="NF037994">
    <property type="entry name" value="DcuC_1"/>
    <property type="match status" value="1"/>
</dbReference>
<dbReference type="EMBL" id="UAVU01000003">
    <property type="protein sequence ID" value="SQA96825.1"/>
    <property type="molecule type" value="Genomic_DNA"/>
</dbReference>
<feature type="transmembrane region" description="Helical" evidence="8">
    <location>
        <begin position="30"/>
        <end position="54"/>
    </location>
</feature>
<keyword evidence="6 8" id="KW-1133">Transmembrane helix</keyword>
<dbReference type="AlphaFoldDB" id="A0A2X2TBV4"/>
<keyword evidence="4" id="KW-1003">Cell membrane</keyword>
<evidence type="ECO:0000256" key="1">
    <source>
        <dbReference type="ARBA" id="ARBA00004651"/>
    </source>
</evidence>
<evidence type="ECO:0000256" key="7">
    <source>
        <dbReference type="ARBA" id="ARBA00023136"/>
    </source>
</evidence>
<keyword evidence="5 8" id="KW-0812">Transmembrane</keyword>
<accession>A0A2X2TBV4</accession>
<evidence type="ECO:0000256" key="4">
    <source>
        <dbReference type="ARBA" id="ARBA00022475"/>
    </source>
</evidence>
<evidence type="ECO:0000313" key="9">
    <source>
        <dbReference type="EMBL" id="SQA96825.1"/>
    </source>
</evidence>
<dbReference type="PANTHER" id="PTHR42002:SF2">
    <property type="entry name" value="ANAEROBIC C4-DICARBOXYLATE TRANSPORTER DCUC-RELATED"/>
    <property type="match status" value="1"/>
</dbReference>
<feature type="transmembrane region" description="Helical" evidence="8">
    <location>
        <begin position="60"/>
        <end position="83"/>
    </location>
</feature>
<dbReference type="GO" id="GO:0005886">
    <property type="term" value="C:plasma membrane"/>
    <property type="evidence" value="ECO:0007669"/>
    <property type="project" value="UniProtKB-SubCell"/>
</dbReference>
<comment type="subcellular location">
    <subcellularLocation>
        <location evidence="1">Cell membrane</location>
        <topology evidence="1">Multi-pass membrane protein</topology>
    </subcellularLocation>
</comment>
<evidence type="ECO:0000256" key="2">
    <source>
        <dbReference type="ARBA" id="ARBA00005275"/>
    </source>
</evidence>
<evidence type="ECO:0000313" key="10">
    <source>
        <dbReference type="Proteomes" id="UP000251197"/>
    </source>
</evidence>
<evidence type="ECO:0000256" key="8">
    <source>
        <dbReference type="SAM" id="Phobius"/>
    </source>
</evidence>
<gene>
    <name evidence="9" type="primary">dcuD_2</name>
    <name evidence="9" type="ORF">NCTC12120_00594</name>
</gene>
<name>A0A2X2TBV4_9ENTR</name>
<dbReference type="Proteomes" id="UP000251197">
    <property type="component" value="Unassembled WGS sequence"/>
</dbReference>
<keyword evidence="7 8" id="KW-0472">Membrane</keyword>
<proteinExistence type="inferred from homology"/>
<keyword evidence="3" id="KW-0813">Transport</keyword>
<evidence type="ECO:0000256" key="3">
    <source>
        <dbReference type="ARBA" id="ARBA00022448"/>
    </source>
</evidence>
<dbReference type="GO" id="GO:0015556">
    <property type="term" value="F:C4-dicarboxylate transmembrane transporter activity"/>
    <property type="evidence" value="ECO:0007669"/>
    <property type="project" value="InterPro"/>
</dbReference>
<dbReference type="PANTHER" id="PTHR42002">
    <property type="entry name" value="ANAEROBIC C4-DICARBOXYLATE TRANSPORTER DCUC-RELATED"/>
    <property type="match status" value="1"/>
</dbReference>
<organism evidence="9 10">
    <name type="scientific">Cedecea neteri</name>
    <dbReference type="NCBI Taxonomy" id="158822"/>
    <lineage>
        <taxon>Bacteria</taxon>
        <taxon>Pseudomonadati</taxon>
        <taxon>Pseudomonadota</taxon>
        <taxon>Gammaproteobacteria</taxon>
        <taxon>Enterobacterales</taxon>
        <taxon>Enterobacteriaceae</taxon>
        <taxon>Cedecea</taxon>
    </lineage>
</organism>